<evidence type="ECO:0000313" key="2">
    <source>
        <dbReference type="EMBL" id="QIK78648.1"/>
    </source>
</evidence>
<keyword evidence="3" id="KW-1185">Reference proteome</keyword>
<dbReference type="Proteomes" id="UP000503222">
    <property type="component" value="Chromosome"/>
</dbReference>
<sequence length="98" mass="11252">MSANTRLKDLHDLARNKASLKIECRTCQHVRLFHAERFARFCMLRSWNPNLASLSTRLVCKQCGARNAHLSAVPDKPGSDPFPQGEAAWKQLHRRLRD</sequence>
<reference evidence="2 3" key="1">
    <citation type="submission" date="2020-03" db="EMBL/GenBank/DDBJ databases">
        <title>Sphingomonas sp. nov., isolated from fish.</title>
        <authorList>
            <person name="Hyun D.-W."/>
            <person name="Bae J.-W."/>
        </authorList>
    </citation>
    <scope>NUCLEOTIDE SEQUENCE [LARGE SCALE GENOMIC DNA]</scope>
    <source>
        <strain evidence="2 3">HDW15B</strain>
    </source>
</reference>
<dbReference type="KEGG" id="spii:G7077_06805"/>
<protein>
    <submittedName>
        <fullName evidence="2">Uncharacterized protein</fullName>
    </submittedName>
</protein>
<dbReference type="AlphaFoldDB" id="A0A6G7YPH5"/>
<evidence type="ECO:0000256" key="1">
    <source>
        <dbReference type="SAM" id="MobiDB-lite"/>
    </source>
</evidence>
<feature type="region of interest" description="Disordered" evidence="1">
    <location>
        <begin position="71"/>
        <end position="98"/>
    </location>
</feature>
<dbReference type="EMBL" id="CP049869">
    <property type="protein sequence ID" value="QIK78648.1"/>
    <property type="molecule type" value="Genomic_DNA"/>
</dbReference>
<evidence type="ECO:0000313" key="3">
    <source>
        <dbReference type="Proteomes" id="UP000503222"/>
    </source>
</evidence>
<name>A0A6G7YPH5_9SPHN</name>
<accession>A0A6G7YPH5</accession>
<gene>
    <name evidence="2" type="ORF">G7077_06805</name>
</gene>
<organism evidence="2 3">
    <name type="scientific">Sphingomonas piscis</name>
    <dbReference type="NCBI Taxonomy" id="2714943"/>
    <lineage>
        <taxon>Bacteria</taxon>
        <taxon>Pseudomonadati</taxon>
        <taxon>Pseudomonadota</taxon>
        <taxon>Alphaproteobacteria</taxon>
        <taxon>Sphingomonadales</taxon>
        <taxon>Sphingomonadaceae</taxon>
        <taxon>Sphingomonas</taxon>
    </lineage>
</organism>
<proteinExistence type="predicted"/>
<dbReference type="RefSeq" id="WP_166411041.1">
    <property type="nucleotide sequence ID" value="NZ_CP049869.1"/>
</dbReference>